<dbReference type="EMBL" id="CAJEWN010000847">
    <property type="protein sequence ID" value="CAD2190990.1"/>
    <property type="molecule type" value="Genomic_DNA"/>
</dbReference>
<reference evidence="1 2" key="1">
    <citation type="submission" date="2020-08" db="EMBL/GenBank/DDBJ databases">
        <authorList>
            <person name="Koutsovoulos G."/>
            <person name="Danchin GJ E."/>
        </authorList>
    </citation>
    <scope>NUCLEOTIDE SEQUENCE [LARGE SCALE GENOMIC DNA]</scope>
</reference>
<organism evidence="1 2">
    <name type="scientific">Meloidogyne enterolobii</name>
    <name type="common">Root-knot nematode worm</name>
    <name type="synonym">Meloidogyne mayaguensis</name>
    <dbReference type="NCBI Taxonomy" id="390850"/>
    <lineage>
        <taxon>Eukaryota</taxon>
        <taxon>Metazoa</taxon>
        <taxon>Ecdysozoa</taxon>
        <taxon>Nematoda</taxon>
        <taxon>Chromadorea</taxon>
        <taxon>Rhabditida</taxon>
        <taxon>Tylenchina</taxon>
        <taxon>Tylenchomorpha</taxon>
        <taxon>Tylenchoidea</taxon>
        <taxon>Meloidogynidae</taxon>
        <taxon>Meloidogyninae</taxon>
        <taxon>Meloidogyne</taxon>
    </lineage>
</organism>
<proteinExistence type="predicted"/>
<comment type="caution">
    <text evidence="1">The sequence shown here is derived from an EMBL/GenBank/DDBJ whole genome shotgun (WGS) entry which is preliminary data.</text>
</comment>
<evidence type="ECO:0000313" key="1">
    <source>
        <dbReference type="EMBL" id="CAD2190990.1"/>
    </source>
</evidence>
<sequence>MINIVFTNDKTIPLQFNIKDAILSPISTHLCGDTLKLVSNHLSISESFDINLDYVGNTSQYLDVLFNILTNVGNKIPKIRLRSFELTQLYERIVDYIITSKDCSKIVPFIILNSTSSPNFKLNERAENVEITQSYYVKYTTFQLANKYNPTMKFAFCNEESNRGSLFFNHIKIIKKSGI</sequence>
<protein>
    <submittedName>
        <fullName evidence="1">Uncharacterized protein</fullName>
    </submittedName>
</protein>
<accession>A0A6V7WVF3</accession>
<dbReference type="Proteomes" id="UP000580250">
    <property type="component" value="Unassembled WGS sequence"/>
</dbReference>
<dbReference type="AlphaFoldDB" id="A0A6V7WVF3"/>
<name>A0A6V7WVF3_MELEN</name>
<gene>
    <name evidence="1" type="ORF">MENT_LOCUS43813</name>
</gene>
<evidence type="ECO:0000313" key="2">
    <source>
        <dbReference type="Proteomes" id="UP000580250"/>
    </source>
</evidence>